<reference evidence="9" key="1">
    <citation type="submission" date="2019-12" db="EMBL/GenBank/DDBJ databases">
        <authorList>
            <person name="zhang j."/>
            <person name="sun C.M."/>
        </authorList>
    </citation>
    <scope>NUCLEOTIDE SEQUENCE</scope>
    <source>
        <strain evidence="9">NS-1</strain>
    </source>
</reference>
<name>A0A8A7KGA5_9FIRM</name>
<protein>
    <recommendedName>
        <fullName evidence="11">Outer membrane protein TolC</fullName>
    </recommendedName>
</protein>
<dbReference type="SUPFAM" id="SSF56954">
    <property type="entry name" value="Outer membrane efflux proteins (OEP)"/>
    <property type="match status" value="1"/>
</dbReference>
<feature type="coiled-coil region" evidence="8">
    <location>
        <begin position="357"/>
        <end position="416"/>
    </location>
</feature>
<accession>A0A8A7KGA5</accession>
<evidence type="ECO:0000256" key="6">
    <source>
        <dbReference type="ARBA" id="ARBA00023136"/>
    </source>
</evidence>
<comment type="similarity">
    <text evidence="2">Belongs to the outer membrane factor (OMF) (TC 1.B.17) family.</text>
</comment>
<dbReference type="InterPro" id="IPR051906">
    <property type="entry name" value="TolC-like"/>
</dbReference>
<sequence>MEVLRANKKLVMVLIMLFIIASSTVISAKELSLKEVIEIGLENNSEIRLAREDVEELQRNLAIILARQDWQVDLAADYSYLDRDLTEKSGMDLSISKSFSSGFTLNPTISVIQDEFGSDDYTIEVSQPLLASLPTDLQQDYFRNSKNLLAAEKNLNQQKSSQILSWLDDYLHLCRMIEKRDMYNKAVEKAQENLAQVLQEQKIGEAGKNDLLTAQVSLQEAQYVLEDTKKELEEGKLSLANALGLSGEQTIKISSNISLISEIKEKVNQLTVEHLKQTDLLKLVENNSYDVYANLIEKEILQQELAWLKKDNLPELNLIGGYSNEGNEYSGDDIDGYYLGFSTSYTFYDSGEHALKLKDKEAEISSNQQDYQDLINNLKEKLKEYLNTIELAKMNLEKQELTVEKNKHELAIAEQQLAIGYIDYLEYQEYYLDAMESEVELASLKDQLFINNFKFVNFINLSSNDIINIFTE</sequence>
<keyword evidence="5" id="KW-0812">Transmembrane</keyword>
<dbReference type="PANTHER" id="PTHR30026:SF20">
    <property type="entry name" value="OUTER MEMBRANE PROTEIN TOLC"/>
    <property type="match status" value="1"/>
</dbReference>
<dbReference type="InterPro" id="IPR003423">
    <property type="entry name" value="OMP_efflux"/>
</dbReference>
<keyword evidence="10" id="KW-1185">Reference proteome</keyword>
<dbReference type="GO" id="GO:1990281">
    <property type="term" value="C:efflux pump complex"/>
    <property type="evidence" value="ECO:0007669"/>
    <property type="project" value="TreeGrafter"/>
</dbReference>
<organism evidence="9 10">
    <name type="scientific">Iocasia fonsfrigidae</name>
    <dbReference type="NCBI Taxonomy" id="2682810"/>
    <lineage>
        <taxon>Bacteria</taxon>
        <taxon>Bacillati</taxon>
        <taxon>Bacillota</taxon>
        <taxon>Clostridia</taxon>
        <taxon>Halanaerobiales</taxon>
        <taxon>Halanaerobiaceae</taxon>
        <taxon>Iocasia</taxon>
    </lineage>
</organism>
<keyword evidence="4" id="KW-1134">Transmembrane beta strand</keyword>
<keyword evidence="6" id="KW-0472">Membrane</keyword>
<dbReference type="AlphaFoldDB" id="A0A8A7KGA5"/>
<keyword evidence="8" id="KW-0175">Coiled coil</keyword>
<evidence type="ECO:0000313" key="10">
    <source>
        <dbReference type="Proteomes" id="UP000665020"/>
    </source>
</evidence>
<evidence type="ECO:0008006" key="11">
    <source>
        <dbReference type="Google" id="ProtNLM"/>
    </source>
</evidence>
<evidence type="ECO:0000256" key="1">
    <source>
        <dbReference type="ARBA" id="ARBA00004442"/>
    </source>
</evidence>
<evidence type="ECO:0000256" key="2">
    <source>
        <dbReference type="ARBA" id="ARBA00007613"/>
    </source>
</evidence>
<evidence type="ECO:0000256" key="5">
    <source>
        <dbReference type="ARBA" id="ARBA00022692"/>
    </source>
</evidence>
<evidence type="ECO:0000256" key="8">
    <source>
        <dbReference type="SAM" id="Coils"/>
    </source>
</evidence>
<proteinExistence type="inferred from homology"/>
<evidence type="ECO:0000313" key="9">
    <source>
        <dbReference type="EMBL" id="QTL99125.1"/>
    </source>
</evidence>
<dbReference type="Gene3D" id="1.20.1600.10">
    <property type="entry name" value="Outer membrane efflux proteins (OEP)"/>
    <property type="match status" value="1"/>
</dbReference>
<gene>
    <name evidence="9" type="ORF">GM661_14750</name>
</gene>
<evidence type="ECO:0000256" key="4">
    <source>
        <dbReference type="ARBA" id="ARBA00022452"/>
    </source>
</evidence>
<evidence type="ECO:0000256" key="3">
    <source>
        <dbReference type="ARBA" id="ARBA00022448"/>
    </source>
</evidence>
<comment type="subcellular location">
    <subcellularLocation>
        <location evidence="1">Cell outer membrane</location>
    </subcellularLocation>
</comment>
<dbReference type="RefSeq" id="WP_230867520.1">
    <property type="nucleotide sequence ID" value="NZ_CP046640.1"/>
</dbReference>
<keyword evidence="7" id="KW-0998">Cell outer membrane</keyword>
<evidence type="ECO:0000256" key="7">
    <source>
        <dbReference type="ARBA" id="ARBA00023237"/>
    </source>
</evidence>
<dbReference type="Pfam" id="PF02321">
    <property type="entry name" value="OEP"/>
    <property type="match status" value="1"/>
</dbReference>
<keyword evidence="3" id="KW-0813">Transport</keyword>
<dbReference type="EMBL" id="CP046640">
    <property type="protein sequence ID" value="QTL99125.1"/>
    <property type="molecule type" value="Genomic_DNA"/>
</dbReference>
<dbReference type="KEGG" id="ifn:GM661_14750"/>
<dbReference type="Proteomes" id="UP000665020">
    <property type="component" value="Chromosome"/>
</dbReference>
<dbReference type="GO" id="GO:0015562">
    <property type="term" value="F:efflux transmembrane transporter activity"/>
    <property type="evidence" value="ECO:0007669"/>
    <property type="project" value="InterPro"/>
</dbReference>
<dbReference type="GO" id="GO:0015288">
    <property type="term" value="F:porin activity"/>
    <property type="evidence" value="ECO:0007669"/>
    <property type="project" value="TreeGrafter"/>
</dbReference>
<dbReference type="GO" id="GO:0009279">
    <property type="term" value="C:cell outer membrane"/>
    <property type="evidence" value="ECO:0007669"/>
    <property type="project" value="UniProtKB-SubCell"/>
</dbReference>
<dbReference type="PANTHER" id="PTHR30026">
    <property type="entry name" value="OUTER MEMBRANE PROTEIN TOLC"/>
    <property type="match status" value="1"/>
</dbReference>